<dbReference type="Proteomes" id="UP000469011">
    <property type="component" value="Unassembled WGS sequence"/>
</dbReference>
<keyword evidence="2" id="KW-0812">Transmembrane</keyword>
<keyword evidence="2" id="KW-0472">Membrane</keyword>
<feature type="region of interest" description="Disordered" evidence="1">
    <location>
        <begin position="122"/>
        <end position="176"/>
    </location>
</feature>
<evidence type="ECO:0000256" key="2">
    <source>
        <dbReference type="SAM" id="Phobius"/>
    </source>
</evidence>
<protein>
    <submittedName>
        <fullName evidence="3">Uncharacterized protein</fullName>
    </submittedName>
</protein>
<evidence type="ECO:0000256" key="1">
    <source>
        <dbReference type="SAM" id="MobiDB-lite"/>
    </source>
</evidence>
<organism evidence="3 4">
    <name type="scientific">Jiella pacifica</name>
    <dbReference type="NCBI Taxonomy" id="2696469"/>
    <lineage>
        <taxon>Bacteria</taxon>
        <taxon>Pseudomonadati</taxon>
        <taxon>Pseudomonadota</taxon>
        <taxon>Alphaproteobacteria</taxon>
        <taxon>Hyphomicrobiales</taxon>
        <taxon>Aurantimonadaceae</taxon>
        <taxon>Jiella</taxon>
    </lineage>
</organism>
<keyword evidence="4" id="KW-1185">Reference proteome</keyword>
<dbReference type="EMBL" id="JAAAMG010000008">
    <property type="protein sequence ID" value="NDW05104.1"/>
    <property type="molecule type" value="Genomic_DNA"/>
</dbReference>
<name>A0A6N9T1A1_9HYPH</name>
<dbReference type="RefSeq" id="WP_163463352.1">
    <property type="nucleotide sequence ID" value="NZ_JAAAMG010000008.1"/>
</dbReference>
<feature type="transmembrane region" description="Helical" evidence="2">
    <location>
        <begin position="97"/>
        <end position="116"/>
    </location>
</feature>
<proteinExistence type="predicted"/>
<accession>A0A6N9T1A1</accession>
<feature type="compositionally biased region" description="Basic and acidic residues" evidence="1">
    <location>
        <begin position="142"/>
        <end position="153"/>
    </location>
</feature>
<feature type="transmembrane region" description="Helical" evidence="2">
    <location>
        <begin position="12"/>
        <end position="45"/>
    </location>
</feature>
<evidence type="ECO:0000313" key="4">
    <source>
        <dbReference type="Proteomes" id="UP000469011"/>
    </source>
</evidence>
<keyword evidence="2" id="KW-1133">Transmembrane helix</keyword>
<evidence type="ECO:0000313" key="3">
    <source>
        <dbReference type="EMBL" id="NDW05104.1"/>
    </source>
</evidence>
<comment type="caution">
    <text evidence="3">The sequence shown here is derived from an EMBL/GenBank/DDBJ whole genome shotgun (WGS) entry which is preliminary data.</text>
</comment>
<dbReference type="AlphaFoldDB" id="A0A6N9T1A1"/>
<feature type="transmembrane region" description="Helical" evidence="2">
    <location>
        <begin position="66"/>
        <end position="91"/>
    </location>
</feature>
<reference evidence="3 4" key="1">
    <citation type="submission" date="2020-01" db="EMBL/GenBank/DDBJ databases">
        <title>Jiella pacifica sp. nov.</title>
        <authorList>
            <person name="Xue Z."/>
            <person name="Zhu S."/>
            <person name="Chen J."/>
            <person name="Yang J."/>
        </authorList>
    </citation>
    <scope>NUCLEOTIDE SEQUENCE [LARGE SCALE GENOMIC DNA]</scope>
    <source>
        <strain evidence="3 4">40Bstr34</strain>
    </source>
</reference>
<sequence>MSSNNSNDGGMAFAIALVGAGLAFIGIFLFAVLAFLAVIMTILALCAWMTPLKLGSITIEPHEARLFIYRGLAGAVLVPAFVVFSAILIGFRIDPNWWFYMVVGGYVLGSVGIAILEASSEDEDKAADAPPMPAPRALEPPARVRQEGREPVRMKGPARSAEPFRFASWDDEEEFK</sequence>
<gene>
    <name evidence="3" type="ORF">GTK09_11760</name>
</gene>